<reference evidence="2 3" key="1">
    <citation type="submission" date="2014-04" db="EMBL/GenBank/DDBJ databases">
        <title>Draft genome sequence of Bacillus azotoformans MEV2011, a (co-) denitrifying strain unable to grow in the presence of oxygen.</title>
        <authorList>
            <person name="Nielsen M."/>
            <person name="Schreiber L."/>
            <person name="Finster K."/>
            <person name="Schramm A."/>
        </authorList>
    </citation>
    <scope>NUCLEOTIDE SEQUENCE [LARGE SCALE GENOMIC DNA]</scope>
    <source>
        <strain evidence="2 3">MEV2011</strain>
    </source>
</reference>
<evidence type="ECO:0000313" key="3">
    <source>
        <dbReference type="Proteomes" id="UP000027936"/>
    </source>
</evidence>
<evidence type="ECO:0000313" key="2">
    <source>
        <dbReference type="EMBL" id="KEF38909.1"/>
    </source>
</evidence>
<gene>
    <name evidence="2" type="ORF">M670_01725</name>
</gene>
<evidence type="ECO:0000256" key="1">
    <source>
        <dbReference type="SAM" id="MobiDB-lite"/>
    </source>
</evidence>
<comment type="caution">
    <text evidence="2">The sequence shown here is derived from an EMBL/GenBank/DDBJ whole genome shotgun (WGS) entry which is preliminary data.</text>
</comment>
<sequence length="123" mass="13268">MIKRCCFSGYGWALMIGNFKILVMDPILLYRIGGIDIVFSKLTRYFGISLGIPWSLPVNIDGLPGNSVALPGSLDRLPENSVTLPGSLDHLPENSVTLPGKSSDLPESLIKGQIKSPSPAESR</sequence>
<protein>
    <submittedName>
        <fullName evidence="2">Uncharacterized protein</fullName>
    </submittedName>
</protein>
<dbReference type="AlphaFoldDB" id="A0A072NMJ7"/>
<organism evidence="2 3">
    <name type="scientific">Schinkia azotoformans MEV2011</name>
    <dbReference type="NCBI Taxonomy" id="1348973"/>
    <lineage>
        <taxon>Bacteria</taxon>
        <taxon>Bacillati</taxon>
        <taxon>Bacillota</taxon>
        <taxon>Bacilli</taxon>
        <taxon>Bacillales</taxon>
        <taxon>Bacillaceae</taxon>
        <taxon>Calidifontibacillus/Schinkia group</taxon>
        <taxon>Schinkia</taxon>
    </lineage>
</organism>
<name>A0A072NMJ7_SCHAZ</name>
<proteinExistence type="predicted"/>
<feature type="region of interest" description="Disordered" evidence="1">
    <location>
        <begin position="85"/>
        <end position="123"/>
    </location>
</feature>
<dbReference type="EMBL" id="JJRY01000005">
    <property type="protein sequence ID" value="KEF38909.1"/>
    <property type="molecule type" value="Genomic_DNA"/>
</dbReference>
<dbReference type="Proteomes" id="UP000027936">
    <property type="component" value="Unassembled WGS sequence"/>
</dbReference>
<accession>A0A072NMJ7</accession>